<comment type="caution">
    <text evidence="6">The sequence shown here is derived from an EMBL/GenBank/DDBJ whole genome shotgun (WGS) entry which is preliminary data.</text>
</comment>
<organism evidence="6 7">
    <name type="scientific">Brachionus calyciflorus</name>
    <dbReference type="NCBI Taxonomy" id="104777"/>
    <lineage>
        <taxon>Eukaryota</taxon>
        <taxon>Metazoa</taxon>
        <taxon>Spiralia</taxon>
        <taxon>Gnathifera</taxon>
        <taxon>Rotifera</taxon>
        <taxon>Eurotatoria</taxon>
        <taxon>Monogononta</taxon>
        <taxon>Pseudotrocha</taxon>
        <taxon>Ploima</taxon>
        <taxon>Brachionidae</taxon>
        <taxon>Brachionus</taxon>
    </lineage>
</organism>
<evidence type="ECO:0000313" key="7">
    <source>
        <dbReference type="Proteomes" id="UP000663879"/>
    </source>
</evidence>
<dbReference type="PANTHER" id="PTHR23423">
    <property type="entry name" value="ORGANIC SOLUTE TRANSPORTER-RELATED"/>
    <property type="match status" value="1"/>
</dbReference>
<dbReference type="OrthoDB" id="5348404at2759"/>
<gene>
    <name evidence="6" type="ORF">OXX778_LOCUS2910</name>
</gene>
<dbReference type="SMART" id="SM01417">
    <property type="entry name" value="Solute_trans_a"/>
    <property type="match status" value="1"/>
</dbReference>
<reference evidence="6" key="1">
    <citation type="submission" date="2021-02" db="EMBL/GenBank/DDBJ databases">
        <authorList>
            <person name="Nowell W R."/>
        </authorList>
    </citation>
    <scope>NUCLEOTIDE SEQUENCE</scope>
    <source>
        <strain evidence="6">Ploen Becks lab</strain>
    </source>
</reference>
<feature type="transmembrane region" description="Helical" evidence="5">
    <location>
        <begin position="43"/>
        <end position="62"/>
    </location>
</feature>
<feature type="transmembrane region" description="Helical" evidence="5">
    <location>
        <begin position="245"/>
        <end position="266"/>
    </location>
</feature>
<evidence type="ECO:0000256" key="5">
    <source>
        <dbReference type="SAM" id="Phobius"/>
    </source>
</evidence>
<evidence type="ECO:0000256" key="4">
    <source>
        <dbReference type="ARBA" id="ARBA00023136"/>
    </source>
</evidence>
<feature type="transmembrane region" description="Helical" evidence="5">
    <location>
        <begin position="204"/>
        <end position="224"/>
    </location>
</feature>
<keyword evidence="7" id="KW-1185">Reference proteome</keyword>
<feature type="transmembrane region" description="Helical" evidence="5">
    <location>
        <begin position="6"/>
        <end position="31"/>
    </location>
</feature>
<feature type="transmembrane region" description="Helical" evidence="5">
    <location>
        <begin position="286"/>
        <end position="311"/>
    </location>
</feature>
<evidence type="ECO:0008006" key="8">
    <source>
        <dbReference type="Google" id="ProtNLM"/>
    </source>
</evidence>
<comment type="subcellular location">
    <subcellularLocation>
        <location evidence="1">Membrane</location>
        <topology evidence="1">Multi-pass membrane protein</topology>
    </subcellularLocation>
</comment>
<keyword evidence="4 5" id="KW-0472">Membrane</keyword>
<keyword evidence="2 5" id="KW-0812">Transmembrane</keyword>
<keyword evidence="3 5" id="KW-1133">Transmembrane helix</keyword>
<sequence>MNTDRIKKILAILSCILYAIVVLIVLPLCIYERNRHYSSKVEAWFVGGIFVMATLPVSMYGIIKHALHYSKPHLQKYIIRILFMVPIYALNSWIVLKFPQTSIYLDTIRECYEAFSIYNFMMYLINFLKHEVVDFEIIKYSKRDIKWFCCLPPCENGMSVLDKCKFGVLQYTLVRVLTSLIAYISEIFKVYNEGEIDFRFSWSYVAIANNFSQMIAMFCLILFYTVFKNELAPLKPIRQYLCIKFVVFVTFWQSILIAILTKFGIISINQWPYFPTIIDTVNGLQDFLICIEMFIASIAHIIAFPVTPYLIDERLNWLSNIANAANVSDLSYEVKSHYDIFYGKVKNVIKRRKSNETVSNSIDEPDESTRLVVECQETYGIHAQIETSSNDITVEI</sequence>
<dbReference type="Pfam" id="PF03619">
    <property type="entry name" value="Solute_trans_a"/>
    <property type="match status" value="1"/>
</dbReference>
<feature type="transmembrane region" description="Helical" evidence="5">
    <location>
        <begin position="166"/>
        <end position="184"/>
    </location>
</feature>
<name>A0A813N956_9BILA</name>
<accession>A0A813N956</accession>
<dbReference type="AlphaFoldDB" id="A0A813N956"/>
<evidence type="ECO:0000256" key="2">
    <source>
        <dbReference type="ARBA" id="ARBA00022692"/>
    </source>
</evidence>
<proteinExistence type="predicted"/>
<evidence type="ECO:0000313" key="6">
    <source>
        <dbReference type="EMBL" id="CAF0732223.1"/>
    </source>
</evidence>
<dbReference type="GO" id="GO:0016020">
    <property type="term" value="C:membrane"/>
    <property type="evidence" value="ECO:0007669"/>
    <property type="project" value="UniProtKB-SubCell"/>
</dbReference>
<evidence type="ECO:0000256" key="1">
    <source>
        <dbReference type="ARBA" id="ARBA00004141"/>
    </source>
</evidence>
<feature type="transmembrane region" description="Helical" evidence="5">
    <location>
        <begin position="77"/>
        <end position="96"/>
    </location>
</feature>
<protein>
    <recommendedName>
        <fullName evidence="8">Transmembrane protein 184C</fullName>
    </recommendedName>
</protein>
<dbReference type="InterPro" id="IPR005178">
    <property type="entry name" value="Ostalpha/TMEM184C"/>
</dbReference>
<evidence type="ECO:0000256" key="3">
    <source>
        <dbReference type="ARBA" id="ARBA00022989"/>
    </source>
</evidence>
<dbReference type="Proteomes" id="UP000663879">
    <property type="component" value="Unassembled WGS sequence"/>
</dbReference>
<dbReference type="EMBL" id="CAJNOC010000243">
    <property type="protein sequence ID" value="CAF0732223.1"/>
    <property type="molecule type" value="Genomic_DNA"/>
</dbReference>